<evidence type="ECO:0000313" key="10">
    <source>
        <dbReference type="Proteomes" id="UP000239209"/>
    </source>
</evidence>
<sequence>MTTTARHSGSRPATRVLVPALALLLALWAAVPLLWMLITAFKPGTAIRTSDVTLSFAPTLDNFRNLFLGGNRAGTFLLNSLLVTGVSTVIAVTLGCMAGYGLAHWVSRYRTDVAFWVLSTRMAPIAAVIVPLFVMFRSAGLVDTIPGLVLAHLSFNLPFAVWLMSAFFGRVPASVEEAALLDGCTKWRRFLTVSLPMARPGVVTTAVLCMVFSWNDYAFSSALSGPDTATLPQAAGALVTQSGIDWGLLCALGVVVAVPMLVAGLAVRRHLVTGLSLGAVTGE</sequence>
<dbReference type="EMBL" id="PVZG01000001">
    <property type="protein sequence ID" value="PRY32867.1"/>
    <property type="molecule type" value="Genomic_DNA"/>
</dbReference>
<feature type="transmembrane region" description="Helical" evidence="7">
    <location>
        <begin position="246"/>
        <end position="267"/>
    </location>
</feature>
<keyword evidence="6 7" id="KW-0472">Membrane</keyword>
<feature type="transmembrane region" description="Helical" evidence="7">
    <location>
        <begin position="190"/>
        <end position="214"/>
    </location>
</feature>
<reference evidence="9 10" key="1">
    <citation type="submission" date="2018-03" db="EMBL/GenBank/DDBJ databases">
        <title>Genomic Encyclopedia of Archaeal and Bacterial Type Strains, Phase II (KMG-II): from individual species to whole genera.</title>
        <authorList>
            <person name="Goeker M."/>
        </authorList>
    </citation>
    <scope>NUCLEOTIDE SEQUENCE [LARGE SCALE GENOMIC DNA]</scope>
    <source>
        <strain evidence="9 10">DSM 45348</strain>
    </source>
</reference>
<dbReference type="CDD" id="cd06261">
    <property type="entry name" value="TM_PBP2"/>
    <property type="match status" value="1"/>
</dbReference>
<proteinExistence type="inferred from homology"/>
<dbReference type="Proteomes" id="UP000239209">
    <property type="component" value="Unassembled WGS sequence"/>
</dbReference>
<comment type="similarity">
    <text evidence="7">Belongs to the binding-protein-dependent transport system permease family.</text>
</comment>
<dbReference type="InterPro" id="IPR050901">
    <property type="entry name" value="BP-dep_ABC_trans_perm"/>
</dbReference>
<evidence type="ECO:0000256" key="2">
    <source>
        <dbReference type="ARBA" id="ARBA00022448"/>
    </source>
</evidence>
<dbReference type="InterPro" id="IPR035906">
    <property type="entry name" value="MetI-like_sf"/>
</dbReference>
<feature type="domain" description="ABC transmembrane type-1" evidence="8">
    <location>
        <begin position="77"/>
        <end position="267"/>
    </location>
</feature>
<dbReference type="PANTHER" id="PTHR32243">
    <property type="entry name" value="MALTOSE TRANSPORT SYSTEM PERMEASE-RELATED"/>
    <property type="match status" value="1"/>
</dbReference>
<dbReference type="Gene3D" id="1.10.3720.10">
    <property type="entry name" value="MetI-like"/>
    <property type="match status" value="1"/>
</dbReference>
<keyword evidence="5 7" id="KW-1133">Transmembrane helix</keyword>
<evidence type="ECO:0000256" key="1">
    <source>
        <dbReference type="ARBA" id="ARBA00004651"/>
    </source>
</evidence>
<accession>A0A2T0SHJ5</accession>
<evidence type="ECO:0000313" key="9">
    <source>
        <dbReference type="EMBL" id="PRY32867.1"/>
    </source>
</evidence>
<dbReference type="PANTHER" id="PTHR32243:SF52">
    <property type="entry name" value="ABC TRANSPORTER PERMEASE PROTEIN"/>
    <property type="match status" value="1"/>
</dbReference>
<evidence type="ECO:0000256" key="7">
    <source>
        <dbReference type="RuleBase" id="RU363032"/>
    </source>
</evidence>
<keyword evidence="10" id="KW-1185">Reference proteome</keyword>
<evidence type="ECO:0000259" key="8">
    <source>
        <dbReference type="PROSITE" id="PS50928"/>
    </source>
</evidence>
<feature type="transmembrane region" description="Helical" evidence="7">
    <location>
        <begin position="16"/>
        <end position="38"/>
    </location>
</feature>
<protein>
    <submittedName>
        <fullName evidence="9">Carbohydrate ABC transporter membrane protein 2 (CUT1 family)</fullName>
    </submittedName>
</protein>
<dbReference type="GO" id="GO:0055085">
    <property type="term" value="P:transmembrane transport"/>
    <property type="evidence" value="ECO:0007669"/>
    <property type="project" value="InterPro"/>
</dbReference>
<feature type="transmembrane region" description="Helical" evidence="7">
    <location>
        <begin position="113"/>
        <end position="136"/>
    </location>
</feature>
<dbReference type="AlphaFoldDB" id="A0A2T0SHJ5"/>
<evidence type="ECO:0000256" key="5">
    <source>
        <dbReference type="ARBA" id="ARBA00022989"/>
    </source>
</evidence>
<dbReference type="PROSITE" id="PS50928">
    <property type="entry name" value="ABC_TM1"/>
    <property type="match status" value="1"/>
</dbReference>
<name>A0A2T0SHJ5_9ACTN</name>
<dbReference type="SUPFAM" id="SSF161098">
    <property type="entry name" value="MetI-like"/>
    <property type="match status" value="1"/>
</dbReference>
<evidence type="ECO:0000256" key="4">
    <source>
        <dbReference type="ARBA" id="ARBA00022692"/>
    </source>
</evidence>
<dbReference type="Pfam" id="PF00528">
    <property type="entry name" value="BPD_transp_1"/>
    <property type="match status" value="1"/>
</dbReference>
<dbReference type="RefSeq" id="WP_211303586.1">
    <property type="nucleotide sequence ID" value="NZ_PVZG01000001.1"/>
</dbReference>
<evidence type="ECO:0000256" key="3">
    <source>
        <dbReference type="ARBA" id="ARBA00022475"/>
    </source>
</evidence>
<dbReference type="InterPro" id="IPR000515">
    <property type="entry name" value="MetI-like"/>
</dbReference>
<comment type="subcellular location">
    <subcellularLocation>
        <location evidence="1 7">Cell membrane</location>
        <topology evidence="1 7">Multi-pass membrane protein</topology>
    </subcellularLocation>
</comment>
<comment type="caution">
    <text evidence="9">The sequence shown here is derived from an EMBL/GenBank/DDBJ whole genome shotgun (WGS) entry which is preliminary data.</text>
</comment>
<keyword evidence="4 7" id="KW-0812">Transmembrane</keyword>
<feature type="transmembrane region" description="Helical" evidence="7">
    <location>
        <begin position="76"/>
        <end position="101"/>
    </location>
</feature>
<dbReference type="GO" id="GO:0005886">
    <property type="term" value="C:plasma membrane"/>
    <property type="evidence" value="ECO:0007669"/>
    <property type="project" value="UniProtKB-SubCell"/>
</dbReference>
<keyword evidence="3" id="KW-1003">Cell membrane</keyword>
<organism evidence="9 10">
    <name type="scientific">Pseudosporangium ferrugineum</name>
    <dbReference type="NCBI Taxonomy" id="439699"/>
    <lineage>
        <taxon>Bacteria</taxon>
        <taxon>Bacillati</taxon>
        <taxon>Actinomycetota</taxon>
        <taxon>Actinomycetes</taxon>
        <taxon>Micromonosporales</taxon>
        <taxon>Micromonosporaceae</taxon>
        <taxon>Pseudosporangium</taxon>
    </lineage>
</organism>
<gene>
    <name evidence="9" type="ORF">CLV70_10126</name>
</gene>
<keyword evidence="2 7" id="KW-0813">Transport</keyword>
<evidence type="ECO:0000256" key="6">
    <source>
        <dbReference type="ARBA" id="ARBA00023136"/>
    </source>
</evidence>
<feature type="transmembrane region" description="Helical" evidence="7">
    <location>
        <begin position="148"/>
        <end position="169"/>
    </location>
</feature>